<evidence type="ECO:0000256" key="7">
    <source>
        <dbReference type="ARBA" id="ARBA00023065"/>
    </source>
</evidence>
<keyword evidence="5" id="KW-0106">Calcium</keyword>
<reference evidence="12" key="1">
    <citation type="submission" date="2021-01" db="EMBL/GenBank/DDBJ databases">
        <authorList>
            <person name="Corre E."/>
            <person name="Pelletier E."/>
            <person name="Niang G."/>
            <person name="Scheremetjew M."/>
            <person name="Finn R."/>
            <person name="Kale V."/>
            <person name="Holt S."/>
            <person name="Cochrane G."/>
            <person name="Meng A."/>
            <person name="Brown T."/>
            <person name="Cohen L."/>
        </authorList>
    </citation>
    <scope>NUCLEOTIDE SEQUENCE</scope>
    <source>
        <strain evidence="12">RCC1130</strain>
    </source>
</reference>
<dbReference type="AlphaFoldDB" id="A0A7S0P2Y0"/>
<dbReference type="InterPro" id="IPR005821">
    <property type="entry name" value="Ion_trans_dom"/>
</dbReference>
<dbReference type="EMBL" id="HBER01043084">
    <property type="protein sequence ID" value="CAD8546411.1"/>
    <property type="molecule type" value="Transcribed_RNA"/>
</dbReference>
<evidence type="ECO:0000256" key="5">
    <source>
        <dbReference type="ARBA" id="ARBA00022837"/>
    </source>
</evidence>
<evidence type="ECO:0000256" key="1">
    <source>
        <dbReference type="ARBA" id="ARBA00004141"/>
    </source>
</evidence>
<dbReference type="PANTHER" id="PTHR46988">
    <property type="entry name" value="TWO PORE CALCIUM CHANNEL PROTEIN 1"/>
    <property type="match status" value="1"/>
</dbReference>
<feature type="domain" description="Ion transport" evidence="11">
    <location>
        <begin position="2"/>
        <end position="205"/>
    </location>
</feature>
<dbReference type="Gene3D" id="1.10.287.70">
    <property type="match status" value="1"/>
</dbReference>
<proteinExistence type="predicted"/>
<keyword evidence="7" id="KW-0406">Ion transport</keyword>
<evidence type="ECO:0000256" key="3">
    <source>
        <dbReference type="ARBA" id="ARBA00022692"/>
    </source>
</evidence>
<keyword evidence="3 10" id="KW-0812">Transmembrane</keyword>
<keyword evidence="9" id="KW-0407">Ion channel</keyword>
<feature type="transmembrane region" description="Helical" evidence="10">
    <location>
        <begin position="183"/>
        <end position="205"/>
    </location>
</feature>
<gene>
    <name evidence="12" type="ORF">CLEP1334_LOCUS21701</name>
</gene>
<name>A0A7S0P2Y0_9EUKA</name>
<dbReference type="GO" id="GO:0005245">
    <property type="term" value="F:voltage-gated calcium channel activity"/>
    <property type="evidence" value="ECO:0007669"/>
    <property type="project" value="InterPro"/>
</dbReference>
<evidence type="ECO:0000256" key="2">
    <source>
        <dbReference type="ARBA" id="ARBA00022448"/>
    </source>
</evidence>
<evidence type="ECO:0000256" key="4">
    <source>
        <dbReference type="ARBA" id="ARBA00022737"/>
    </source>
</evidence>
<evidence type="ECO:0000259" key="11">
    <source>
        <dbReference type="Pfam" id="PF00520"/>
    </source>
</evidence>
<keyword evidence="8 10" id="KW-0472">Membrane</keyword>
<keyword evidence="6 10" id="KW-1133">Transmembrane helix</keyword>
<accession>A0A7S0P2Y0</accession>
<dbReference type="SUPFAM" id="SSF81324">
    <property type="entry name" value="Voltage-gated potassium channels"/>
    <property type="match status" value="1"/>
</dbReference>
<dbReference type="PANTHER" id="PTHR46988:SF2">
    <property type="entry name" value="TWO PORE CALCIUM CHANNEL PROTEIN 1"/>
    <property type="match status" value="1"/>
</dbReference>
<evidence type="ECO:0000256" key="10">
    <source>
        <dbReference type="SAM" id="Phobius"/>
    </source>
</evidence>
<evidence type="ECO:0000256" key="9">
    <source>
        <dbReference type="ARBA" id="ARBA00023303"/>
    </source>
</evidence>
<organism evidence="12">
    <name type="scientific">Calcidiscus leptoporus</name>
    <dbReference type="NCBI Taxonomy" id="127549"/>
    <lineage>
        <taxon>Eukaryota</taxon>
        <taxon>Haptista</taxon>
        <taxon>Haptophyta</taxon>
        <taxon>Prymnesiophyceae</taxon>
        <taxon>Coccolithales</taxon>
        <taxon>Calcidiscaceae</taxon>
        <taxon>Calcidiscus</taxon>
    </lineage>
</organism>
<dbReference type="InterPro" id="IPR044581">
    <property type="entry name" value="TPC1_plant"/>
</dbReference>
<evidence type="ECO:0000313" key="12">
    <source>
        <dbReference type="EMBL" id="CAD8546411.1"/>
    </source>
</evidence>
<feature type="transmembrane region" description="Helical" evidence="10">
    <location>
        <begin position="108"/>
        <end position="125"/>
    </location>
</feature>
<comment type="subcellular location">
    <subcellularLocation>
        <location evidence="1">Membrane</location>
        <topology evidence="1">Multi-pass membrane protein</topology>
    </subcellularLocation>
</comment>
<dbReference type="GO" id="GO:0016020">
    <property type="term" value="C:membrane"/>
    <property type="evidence" value="ECO:0007669"/>
    <property type="project" value="UniProtKB-SubCell"/>
</dbReference>
<dbReference type="Pfam" id="PF00520">
    <property type="entry name" value="Ion_trans"/>
    <property type="match status" value="1"/>
</dbReference>
<keyword evidence="4" id="KW-0677">Repeat</keyword>
<keyword evidence="2" id="KW-0813">Transport</keyword>
<evidence type="ECO:0000256" key="8">
    <source>
        <dbReference type="ARBA" id="ARBA00023136"/>
    </source>
</evidence>
<protein>
    <recommendedName>
        <fullName evidence="11">Ion transport domain-containing protein</fullName>
    </recommendedName>
</protein>
<sequence>MTMLFSLEMLAKVCLLPWRRLRSSRKHSFDLVVTFGACALTADIFNAGAIPSGGSQQLSAESLHRLALSLVHMRLARLLVYVPPFHKVLRTFALLLPSAAQLLSTMSVLLYCFAVLGMACFGGVITTDTSGARISADAAARLAASSFATSHYYPNNFNDLASSIVTLFELLVVNDWQVIASGYTAAVGLQARCFFIAFYVFGVVLTQPS</sequence>
<evidence type="ECO:0000256" key="6">
    <source>
        <dbReference type="ARBA" id="ARBA00022989"/>
    </source>
</evidence>